<proteinExistence type="predicted"/>
<organism evidence="1">
    <name type="scientific">marine metagenome</name>
    <dbReference type="NCBI Taxonomy" id="408172"/>
    <lineage>
        <taxon>unclassified sequences</taxon>
        <taxon>metagenomes</taxon>
        <taxon>ecological metagenomes</taxon>
    </lineage>
</organism>
<gene>
    <name evidence="1" type="ORF">METZ01_LOCUS414904</name>
</gene>
<protein>
    <submittedName>
        <fullName evidence="1">Uncharacterized protein</fullName>
    </submittedName>
</protein>
<name>A0A382WTX8_9ZZZZ</name>
<accession>A0A382WTX8</accession>
<dbReference type="EMBL" id="UINC01162343">
    <property type="protein sequence ID" value="SVD62050.1"/>
    <property type="molecule type" value="Genomic_DNA"/>
</dbReference>
<sequence length="73" mass="8465">MIKFVLIIWVCSFAGNQAACLPPMEYPKHFNSWYECSRTAHTESVKMISKMGYKYVNDNKIAMSYSCRQTDSI</sequence>
<dbReference type="AlphaFoldDB" id="A0A382WTX8"/>
<reference evidence="1" key="1">
    <citation type="submission" date="2018-05" db="EMBL/GenBank/DDBJ databases">
        <authorList>
            <person name="Lanie J.A."/>
            <person name="Ng W.-L."/>
            <person name="Kazmierczak K.M."/>
            <person name="Andrzejewski T.M."/>
            <person name="Davidsen T.M."/>
            <person name="Wayne K.J."/>
            <person name="Tettelin H."/>
            <person name="Glass J.I."/>
            <person name="Rusch D."/>
            <person name="Podicherti R."/>
            <person name="Tsui H.-C.T."/>
            <person name="Winkler M.E."/>
        </authorList>
    </citation>
    <scope>NUCLEOTIDE SEQUENCE</scope>
</reference>
<evidence type="ECO:0000313" key="1">
    <source>
        <dbReference type="EMBL" id="SVD62050.1"/>
    </source>
</evidence>